<name>A0ABD1L9F7_9FABA</name>
<organism evidence="2 3">
    <name type="scientific">Flemingia macrophylla</name>
    <dbReference type="NCBI Taxonomy" id="520843"/>
    <lineage>
        <taxon>Eukaryota</taxon>
        <taxon>Viridiplantae</taxon>
        <taxon>Streptophyta</taxon>
        <taxon>Embryophyta</taxon>
        <taxon>Tracheophyta</taxon>
        <taxon>Spermatophyta</taxon>
        <taxon>Magnoliopsida</taxon>
        <taxon>eudicotyledons</taxon>
        <taxon>Gunneridae</taxon>
        <taxon>Pentapetalae</taxon>
        <taxon>rosids</taxon>
        <taxon>fabids</taxon>
        <taxon>Fabales</taxon>
        <taxon>Fabaceae</taxon>
        <taxon>Papilionoideae</taxon>
        <taxon>50 kb inversion clade</taxon>
        <taxon>NPAAA clade</taxon>
        <taxon>indigoferoid/millettioid clade</taxon>
        <taxon>Phaseoleae</taxon>
        <taxon>Flemingia</taxon>
    </lineage>
</organism>
<gene>
    <name evidence="2" type="ORF">Fmac_029113</name>
</gene>
<feature type="compositionally biased region" description="Basic residues" evidence="1">
    <location>
        <begin position="377"/>
        <end position="389"/>
    </location>
</feature>
<comment type="caution">
    <text evidence="2">The sequence shown here is derived from an EMBL/GenBank/DDBJ whole genome shotgun (WGS) entry which is preliminary data.</text>
</comment>
<evidence type="ECO:0000313" key="3">
    <source>
        <dbReference type="Proteomes" id="UP001603857"/>
    </source>
</evidence>
<dbReference type="PANTHER" id="PTHR35511">
    <property type="entry name" value="A-KINASE ANCHOR-LIKE PROTEIN"/>
    <property type="match status" value="1"/>
</dbReference>
<feature type="region of interest" description="Disordered" evidence="1">
    <location>
        <begin position="176"/>
        <end position="228"/>
    </location>
</feature>
<dbReference type="Proteomes" id="UP001603857">
    <property type="component" value="Unassembled WGS sequence"/>
</dbReference>
<feature type="compositionally biased region" description="Basic and acidic residues" evidence="1">
    <location>
        <begin position="202"/>
        <end position="211"/>
    </location>
</feature>
<evidence type="ECO:0000256" key="1">
    <source>
        <dbReference type="SAM" id="MobiDB-lite"/>
    </source>
</evidence>
<dbReference type="EMBL" id="JBGMDY010000010">
    <property type="protein sequence ID" value="KAL2320144.1"/>
    <property type="molecule type" value="Genomic_DNA"/>
</dbReference>
<feature type="compositionally biased region" description="Basic and acidic residues" evidence="1">
    <location>
        <begin position="283"/>
        <end position="300"/>
    </location>
</feature>
<feature type="region of interest" description="Disordered" evidence="1">
    <location>
        <begin position="241"/>
        <end position="405"/>
    </location>
</feature>
<protein>
    <submittedName>
        <fullName evidence="2">Uncharacterized protein</fullName>
    </submittedName>
</protein>
<evidence type="ECO:0000313" key="2">
    <source>
        <dbReference type="EMBL" id="KAL2320144.1"/>
    </source>
</evidence>
<sequence length="405" mass="44927">MLWQQAVSLQESLYTTYYERTNVANFVRMISKEYLKCMKTGVPEDQSQTTLPTSTIVKGEMIGGIVQERTLEEEKSAATDNNNRGTLENELEQMANVAETIDQHENMAKVSVENEEHDNHQSSMENAITKHTNSEGMVTQKNSSKSSNDVEELVKVLDSDCIDDSEIDTGRKIIPEEECDMKEATDVPEDKAISTSSTRPSLRVEKRKEAEPAVSDTNEGQRPENDFVKNMEVLEAFDLHKATGVENEKKAEVQSEAKSQETLIIKNPNLEGLESAETSQINDTKELEKEHDIAKPRGVSEPESADITEKIDTGKLENQEAENTQLGNTKDDDDGGDEFEKISPSSSITVIARDSQDTDTKILHKKSHGILSGVGSKVKHSISKVKKAITGKSSHQKTSSPKENK</sequence>
<accession>A0ABD1L9F7</accession>
<feature type="compositionally biased region" description="Basic and acidic residues" evidence="1">
    <location>
        <begin position="307"/>
        <end position="318"/>
    </location>
</feature>
<dbReference type="AlphaFoldDB" id="A0ABD1L9F7"/>
<proteinExistence type="predicted"/>
<keyword evidence="3" id="KW-1185">Reference proteome</keyword>
<feature type="compositionally biased region" description="Basic and acidic residues" evidence="1">
    <location>
        <begin position="241"/>
        <end position="259"/>
    </location>
</feature>
<feature type="compositionally biased region" description="Basic and acidic residues" evidence="1">
    <location>
        <begin position="176"/>
        <end position="192"/>
    </location>
</feature>
<reference evidence="2 3" key="1">
    <citation type="submission" date="2024-08" db="EMBL/GenBank/DDBJ databases">
        <title>Insights into the chromosomal genome structure of Flemingia macrophylla.</title>
        <authorList>
            <person name="Ding Y."/>
            <person name="Zhao Y."/>
            <person name="Bi W."/>
            <person name="Wu M."/>
            <person name="Zhao G."/>
            <person name="Gong Y."/>
            <person name="Li W."/>
            <person name="Zhang P."/>
        </authorList>
    </citation>
    <scope>NUCLEOTIDE SEQUENCE [LARGE SCALE GENOMIC DNA]</scope>
    <source>
        <strain evidence="2">DYQJB</strain>
        <tissue evidence="2">Leaf</tissue>
    </source>
</reference>
<feature type="compositionally biased region" description="Basic and acidic residues" evidence="1">
    <location>
        <begin position="219"/>
        <end position="228"/>
    </location>
</feature>
<dbReference type="PANTHER" id="PTHR35511:SF2">
    <property type="entry name" value="A-KINASE ANCHOR-LIKE PROTEIN"/>
    <property type="match status" value="1"/>
</dbReference>